<evidence type="ECO:0000256" key="2">
    <source>
        <dbReference type="ARBA" id="ARBA00022448"/>
    </source>
</evidence>
<dbReference type="InterPro" id="IPR043429">
    <property type="entry name" value="ArtM/GltK/GlnP/TcyL/YhdX-like"/>
</dbReference>
<keyword evidence="2 8" id="KW-0813">Transport</keyword>
<keyword evidence="7 8" id="KW-0472">Membrane</keyword>
<evidence type="ECO:0000256" key="5">
    <source>
        <dbReference type="ARBA" id="ARBA00022970"/>
    </source>
</evidence>
<feature type="transmembrane region" description="Helical" evidence="8">
    <location>
        <begin position="20"/>
        <end position="42"/>
    </location>
</feature>
<proteinExistence type="inferred from homology"/>
<feature type="transmembrane region" description="Helical" evidence="8">
    <location>
        <begin position="201"/>
        <end position="220"/>
    </location>
</feature>
<dbReference type="EMBL" id="JABZMK010000010">
    <property type="protein sequence ID" value="MBF1129106.1"/>
    <property type="molecule type" value="Genomic_DNA"/>
</dbReference>
<evidence type="ECO:0000313" key="10">
    <source>
        <dbReference type="EMBL" id="MBF1129106.1"/>
    </source>
</evidence>
<evidence type="ECO:0000256" key="4">
    <source>
        <dbReference type="ARBA" id="ARBA00022692"/>
    </source>
</evidence>
<dbReference type="Proteomes" id="UP000757890">
    <property type="component" value="Unassembled WGS sequence"/>
</dbReference>
<organism evidence="10 11">
    <name type="scientific">Dialister invisus</name>
    <dbReference type="NCBI Taxonomy" id="218538"/>
    <lineage>
        <taxon>Bacteria</taxon>
        <taxon>Bacillati</taxon>
        <taxon>Bacillota</taxon>
        <taxon>Negativicutes</taxon>
        <taxon>Veillonellales</taxon>
        <taxon>Veillonellaceae</taxon>
        <taxon>Dialister</taxon>
    </lineage>
</organism>
<dbReference type="SUPFAM" id="SSF161098">
    <property type="entry name" value="MetI-like"/>
    <property type="match status" value="1"/>
</dbReference>
<evidence type="ECO:0000256" key="6">
    <source>
        <dbReference type="ARBA" id="ARBA00022989"/>
    </source>
</evidence>
<evidence type="ECO:0000313" key="11">
    <source>
        <dbReference type="Proteomes" id="UP000757890"/>
    </source>
</evidence>
<comment type="caution">
    <text evidence="10">The sequence shown here is derived from an EMBL/GenBank/DDBJ whole genome shotgun (WGS) entry which is preliminary data.</text>
</comment>
<keyword evidence="3" id="KW-1003">Cell membrane</keyword>
<dbReference type="AlphaFoldDB" id="A0A930FP38"/>
<dbReference type="Pfam" id="PF00528">
    <property type="entry name" value="BPD_transp_1"/>
    <property type="match status" value="1"/>
</dbReference>
<feature type="domain" description="ABC transmembrane type-1" evidence="9">
    <location>
        <begin position="18"/>
        <end position="220"/>
    </location>
</feature>
<dbReference type="InterPro" id="IPR010065">
    <property type="entry name" value="AA_ABC_transptr_permease_3TM"/>
</dbReference>
<evidence type="ECO:0000256" key="8">
    <source>
        <dbReference type="RuleBase" id="RU363032"/>
    </source>
</evidence>
<dbReference type="Gene3D" id="1.10.3720.10">
    <property type="entry name" value="MetI-like"/>
    <property type="match status" value="1"/>
</dbReference>
<name>A0A930FP38_9FIRM</name>
<keyword evidence="5" id="KW-0029">Amino-acid transport</keyword>
<comment type="subcellular location">
    <subcellularLocation>
        <location evidence="1 8">Cell membrane</location>
        <topology evidence="1 8">Multi-pass membrane protein</topology>
    </subcellularLocation>
</comment>
<dbReference type="InterPro" id="IPR000515">
    <property type="entry name" value="MetI-like"/>
</dbReference>
<keyword evidence="6 8" id="KW-1133">Transmembrane helix</keyword>
<evidence type="ECO:0000256" key="1">
    <source>
        <dbReference type="ARBA" id="ARBA00004651"/>
    </source>
</evidence>
<dbReference type="CDD" id="cd06261">
    <property type="entry name" value="TM_PBP2"/>
    <property type="match status" value="1"/>
</dbReference>
<dbReference type="PANTHER" id="PTHR30614">
    <property type="entry name" value="MEMBRANE COMPONENT OF AMINO ACID ABC TRANSPORTER"/>
    <property type="match status" value="1"/>
</dbReference>
<feature type="transmembrane region" description="Helical" evidence="8">
    <location>
        <begin position="145"/>
        <end position="165"/>
    </location>
</feature>
<sequence>MIDFKVLPEALLFIAGAVPNTLFMAFVSIFFGILFGSFIAVFRLGNNMFINIFFAVFVSFFRAVPGIVQLFIVYYSLPYFLAPVFSAFSGTEVKPFDVSPYWSVYLCFILYNTAYQSENIRGALCSVDHGQYEAAVAMGMTSFRAFTRIVLPQAFVVALPAFFTYYLKTIKLLALVFTVKVVDMFAKADIFSALYNRRMEPYIADAIAYWGLAILLTFLFDRWEKKLRGKGFNKSA</sequence>
<dbReference type="GO" id="GO:0015184">
    <property type="term" value="F:L-cystine transmembrane transporter activity"/>
    <property type="evidence" value="ECO:0007669"/>
    <property type="project" value="TreeGrafter"/>
</dbReference>
<accession>A0A930FP38</accession>
<keyword evidence="4 8" id="KW-0812">Transmembrane</keyword>
<protein>
    <submittedName>
        <fullName evidence="10">Amino acid ABC transporter permease</fullName>
    </submittedName>
</protein>
<feature type="transmembrane region" description="Helical" evidence="8">
    <location>
        <begin position="49"/>
        <end position="75"/>
    </location>
</feature>
<comment type="similarity">
    <text evidence="8">Belongs to the binding-protein-dependent transport system permease family.</text>
</comment>
<gene>
    <name evidence="10" type="ORF">HXL70_03560</name>
</gene>
<dbReference type="PROSITE" id="PS50928">
    <property type="entry name" value="ABC_TM1"/>
    <property type="match status" value="1"/>
</dbReference>
<dbReference type="InterPro" id="IPR035906">
    <property type="entry name" value="MetI-like_sf"/>
</dbReference>
<reference evidence="10" key="1">
    <citation type="submission" date="2020-04" db="EMBL/GenBank/DDBJ databases">
        <title>Deep metagenomics examines the oral microbiome during advanced dental caries in children, revealing novel taxa and co-occurrences with host molecules.</title>
        <authorList>
            <person name="Baker J.L."/>
            <person name="Morton J.T."/>
            <person name="Dinis M."/>
            <person name="Alvarez R."/>
            <person name="Tran N.C."/>
            <person name="Knight R."/>
            <person name="Edlund A."/>
        </authorList>
    </citation>
    <scope>NUCLEOTIDE SEQUENCE</scope>
    <source>
        <strain evidence="10">JCVI_32_bin.14</strain>
    </source>
</reference>
<evidence type="ECO:0000256" key="7">
    <source>
        <dbReference type="ARBA" id="ARBA00023136"/>
    </source>
</evidence>
<dbReference type="NCBIfam" id="TIGR01726">
    <property type="entry name" value="HEQRo_perm_3TM"/>
    <property type="match status" value="1"/>
</dbReference>
<evidence type="ECO:0000256" key="3">
    <source>
        <dbReference type="ARBA" id="ARBA00022475"/>
    </source>
</evidence>
<evidence type="ECO:0000259" key="9">
    <source>
        <dbReference type="PROSITE" id="PS50928"/>
    </source>
</evidence>
<dbReference type="PANTHER" id="PTHR30614:SF0">
    <property type="entry name" value="L-CYSTINE TRANSPORT SYSTEM PERMEASE PROTEIN TCYL"/>
    <property type="match status" value="1"/>
</dbReference>
<dbReference type="GO" id="GO:0043190">
    <property type="term" value="C:ATP-binding cassette (ABC) transporter complex"/>
    <property type="evidence" value="ECO:0007669"/>
    <property type="project" value="InterPro"/>
</dbReference>